<name>A0A6A5XFU0_9PLEO</name>
<dbReference type="SUPFAM" id="SSF53335">
    <property type="entry name" value="S-adenosyl-L-methionine-dependent methyltransferases"/>
    <property type="match status" value="1"/>
</dbReference>
<dbReference type="Gene3D" id="1.10.1200.10">
    <property type="entry name" value="ACP-like"/>
    <property type="match status" value="1"/>
</dbReference>
<dbReference type="CDD" id="cd00833">
    <property type="entry name" value="PKS"/>
    <property type="match status" value="1"/>
</dbReference>
<dbReference type="InterPro" id="IPR014031">
    <property type="entry name" value="Ketoacyl_synth_C"/>
</dbReference>
<dbReference type="InterPro" id="IPR014043">
    <property type="entry name" value="Acyl_transferase_dom"/>
</dbReference>
<evidence type="ECO:0000256" key="3">
    <source>
        <dbReference type="ARBA" id="ARBA00022679"/>
    </source>
</evidence>
<evidence type="ECO:0000313" key="13">
    <source>
        <dbReference type="Proteomes" id="UP000799778"/>
    </source>
</evidence>
<dbReference type="FunFam" id="3.40.50.720:FF:000209">
    <property type="entry name" value="Polyketide synthase Pks12"/>
    <property type="match status" value="1"/>
</dbReference>
<evidence type="ECO:0000256" key="5">
    <source>
        <dbReference type="ARBA" id="ARBA00023002"/>
    </source>
</evidence>
<dbReference type="PROSITE" id="PS00606">
    <property type="entry name" value="KS3_1"/>
    <property type="match status" value="1"/>
</dbReference>
<dbReference type="Pfam" id="PF13602">
    <property type="entry name" value="ADH_zinc_N_2"/>
    <property type="match status" value="1"/>
</dbReference>
<dbReference type="Pfam" id="PF08659">
    <property type="entry name" value="KR"/>
    <property type="match status" value="1"/>
</dbReference>
<dbReference type="Gene3D" id="3.40.50.150">
    <property type="entry name" value="Vaccinia Virus protein VP39"/>
    <property type="match status" value="1"/>
</dbReference>
<dbReference type="EMBL" id="ML978073">
    <property type="protein sequence ID" value="KAF2012105.1"/>
    <property type="molecule type" value="Genomic_DNA"/>
</dbReference>
<keyword evidence="6" id="KW-0511">Multifunctional enzyme</keyword>
<feature type="active site" description="Proton acceptor; for dehydratase activity" evidence="8">
    <location>
        <position position="965"/>
    </location>
</feature>
<organism evidence="12 13">
    <name type="scientific">Aaosphaeria arxii CBS 175.79</name>
    <dbReference type="NCBI Taxonomy" id="1450172"/>
    <lineage>
        <taxon>Eukaryota</taxon>
        <taxon>Fungi</taxon>
        <taxon>Dikarya</taxon>
        <taxon>Ascomycota</taxon>
        <taxon>Pezizomycotina</taxon>
        <taxon>Dothideomycetes</taxon>
        <taxon>Pleosporomycetidae</taxon>
        <taxon>Pleosporales</taxon>
        <taxon>Pleosporales incertae sedis</taxon>
        <taxon>Aaosphaeria</taxon>
    </lineage>
</organism>
<dbReference type="InterPro" id="IPR018201">
    <property type="entry name" value="Ketoacyl_synth_AS"/>
</dbReference>
<evidence type="ECO:0000256" key="2">
    <source>
        <dbReference type="ARBA" id="ARBA00022553"/>
    </source>
</evidence>
<dbReference type="SUPFAM" id="SSF52151">
    <property type="entry name" value="FabD/lysophospholipase-like"/>
    <property type="match status" value="1"/>
</dbReference>
<dbReference type="Pfam" id="PF08242">
    <property type="entry name" value="Methyltransf_12"/>
    <property type="match status" value="1"/>
</dbReference>
<dbReference type="SUPFAM" id="SSF53901">
    <property type="entry name" value="Thiolase-like"/>
    <property type="match status" value="1"/>
</dbReference>
<dbReference type="PANTHER" id="PTHR43775:SF29">
    <property type="entry name" value="ASPERFURANONE POLYKETIDE SYNTHASE AFOG-RELATED"/>
    <property type="match status" value="1"/>
</dbReference>
<dbReference type="SMART" id="SM00822">
    <property type="entry name" value="PKS_KR"/>
    <property type="match status" value="1"/>
</dbReference>
<dbReference type="SMART" id="SM00825">
    <property type="entry name" value="PKS_KS"/>
    <property type="match status" value="1"/>
</dbReference>
<dbReference type="InterPro" id="IPR013154">
    <property type="entry name" value="ADH-like_N"/>
</dbReference>
<evidence type="ECO:0000256" key="4">
    <source>
        <dbReference type="ARBA" id="ARBA00022857"/>
    </source>
</evidence>
<proteinExistence type="predicted"/>
<evidence type="ECO:0000259" key="10">
    <source>
        <dbReference type="PROSITE" id="PS52004"/>
    </source>
</evidence>
<evidence type="ECO:0000259" key="9">
    <source>
        <dbReference type="PROSITE" id="PS50075"/>
    </source>
</evidence>
<dbReference type="PROSITE" id="PS52004">
    <property type="entry name" value="KS3_2"/>
    <property type="match status" value="1"/>
</dbReference>
<dbReference type="Pfam" id="PF00698">
    <property type="entry name" value="Acyl_transf_1"/>
    <property type="match status" value="1"/>
</dbReference>
<dbReference type="Pfam" id="PF14765">
    <property type="entry name" value="PS-DH"/>
    <property type="match status" value="1"/>
</dbReference>
<feature type="region of interest" description="N-terminal hotdog fold" evidence="8">
    <location>
        <begin position="933"/>
        <end position="1067"/>
    </location>
</feature>
<dbReference type="Gene3D" id="3.30.70.3290">
    <property type="match status" value="1"/>
</dbReference>
<dbReference type="InterPro" id="IPR032821">
    <property type="entry name" value="PKS_assoc"/>
</dbReference>
<evidence type="ECO:0000313" key="12">
    <source>
        <dbReference type="EMBL" id="KAF2012105.1"/>
    </source>
</evidence>
<dbReference type="InterPro" id="IPR020806">
    <property type="entry name" value="PKS_PP-bd"/>
</dbReference>
<feature type="domain" description="PKS/mFAS DH" evidence="11">
    <location>
        <begin position="933"/>
        <end position="1246"/>
    </location>
</feature>
<sequence length="2558" mass="281967">MADPVAVTGFAFRFPGDAVTEEAFWDIIAKGQSTMTEVPESRYNINGFHGPKGSSRNSVSCRGGHFIKGDISAFDAPFFAMSPAEARAMDPQLRLMLETAYHALESAGLTMEKVHGTNTSVYVGNLAAEYSSLFTNDDEIHAAYQATGMSGAMLSNRISWFYDLHGPSITIDTACSSGLVGLHLACQSLLQHESEMSLVGGVQLQLNPSMMTMPLSQQGFLSPDSHCYSFDDRANGYSRGEGVGIVVLKLLSKAIEDGDTIRAIIRGTSTNQDGHTPSITQPSHLAQAALIRQAYKNANLDFDDTQYFEAHGTGTSVGDPIEAYGINEVFSRHANTGNPLFVGSVKANIGHLESAAGIAGVIKAVLSLERGMIPPNALLKNINRAIYADDWNMKFPTMATPWPTNGPRRASVNSFGVGGANAHAVLDDAFHYMESRNLKGNHNTLTEPKTNGVRKQLIISNGVQLAENGHTENTTSNYPHLLILSAADEDGIYRLAATLEKYLSKCGNETTEYIQDLAYTLSAKRSRLPWKAFAVGSTMEELQKCLKNMPIKPARSIKSPMICFTFTGQGAQWATMGIDLIDRYDVFRDTMHFADGYLRSLGSSWSILSVLRATASSSEIDDPAIAQPLCCALQIALVDLLTSWGIVPEAVVGHSSGEIAAAYSAGLLSMTSALRVAYYRGEATRALLKDDQKADKGAMLAVALSELELSAYISDIVGKNGEDLLSCGCINSPQNTTVTGVETYIDELARRLQADNIFNRKLNVPVAYHSHQMLKVADKYLKTLKEDGLQASPQEYWIRNLVSTVRFSEALEMIFHEHQSSSDPKPLAYLVEIGPHCALERPIRDTLTDKVAYSYDTTLRRGVHAIQTMQSLSGRLFANGYSVDVQAVNSLPGSQRQPKMLLNLPSYPFNSSRSYWLESRLSQNHRTRRTPRHDFLGNPSNDWNPMKPKWRFTIRESDLPWLSDHKVDGTILYPGSGFLVMVLEAVRSLTSDIPGISGYRIRDAKVPNALVINPEEEGIEAQLHMHSHGASSSNQGAQSWDFWIYSVSGADWKVCFSGNVTTELSPLVDTVSEASLSQRNQPLHDDMSHFDHQDSKSFYKDLYQQGFQFGETFQTLQTIKINGKKAEATAKVDFKDWRQQMKQHGISDHLIHPATLDSLFHVIFAAQYKQSSSLPRVVPTHLSEVYISLELVNDIPMDTLRLHGSITDSGLSGITGNVEARSGIEGKIMVDMRGCKLTTLLTAKKTQDNSMPPTSLFHRVDWKPDISLLSRSGIEDHLQECTQAIANVGGDIKAEIVCRHFMSTTLDEVSKMDTSDVSSEPHLRKYLAWVKNFTETEKEKTAALILSVWPEFSDPDARIALIDEYAQTIPWRAGIVSFCRNLVAILQHKVDPLDILFNQGVAESIYRSPLLTLTAGRLAAYIDLVAHKNSNINILEVGAGTGSTTSAVLDTLCKHGRSTGASPRFNHYDFTDVSPSFFAVAQERYVHVSSRMKFKVFDLERDPEEQGFEAKSYDVIIAAAVIHATASIEKTLGFLKKLLKPGGQLVFSEPTNQRMAATSGVFGVLPGWWLSTEEYRSSGPLLPQHEWNKALLRTGFTELEVALADDVEETHLTSLLVSRVPNDTEPNPDLPTAILVETSRQRELAEILKFRLSALSKCEYTVFSVDSVTGDLSAYQRCISLLEFDSTIFSNLTKTQFAILKEILRACKQVLWVTTKCGRDPNKPEAAMVSGFSKTITRENPGQSFVCLDLNSTKNTTEVISQIENHIRKISPSLVETDLLEEGGVVYIPRVVEAPEINRLRDDSLHGFSPVPSETKEVEDPLELRFTPGQLDSFHFGPDASVKVPLADQEVLIEVKAAGINFRDVMVVLNQLPASYFGYEFAGIVTKCGVNSSFSPGDRVCGLATSGSFRSFVRAKESHVMRMPSDMPFTEAAAVPLAFATAQYSLCHVARLKQGESILIHSAAGGVGQAAIQIAQSIGAIIYVTVSTPEKKRLLMDRYGIAESHCFSSRHTFFAQQLMHNTTGRGVDVVLNSLTGLALTETWRCMAPLGRFVEIGKRDIAASKSLPMDPFERNVSYSSVDLSIVSKLNEQLMAQIVQEVELRLLDDVSQQQMAPYPLSVFTRSKIEDAFRFLQTGQHTGKAVVDWETPDTVQVIPKNPLNYSFDSNATYVITGGLGGIGRSLAMWFTRSGAKHLVLLSRSGLKSDAAIELVSSLEKKGVNVYAPACDISNDDEIRRVIEHVQDTWPPIKGCIHGALVVKNRIFHDYSLEEFQEIMIPKVQGTWNLDKYLPDSMNFFVILCSIAGVCGAVSQSSYAGASTFQDAFARYRHARGRHCVSLDLGIVQDVGYVAERVDVARFLAMSMADHKVLTEEDLQFMVKYACSPHRQVSSPWETQIIGALTTPSFVRRYGNVEDHIWMRMPMFCHLYQMEQENDKPTATRLQADSVESQLAKIETLNEAAAVITRSLANRLARALAVPVEDIDTNMPPFTFGVDSLVAVELMFWFSNEIRADIPVVQILGNSSVAKLGVYAAGMSEYVPTSIREGAGSGKKLEVNGM</sequence>
<dbReference type="InterPro" id="IPR013968">
    <property type="entry name" value="PKS_KR"/>
</dbReference>
<dbReference type="SMART" id="SM00823">
    <property type="entry name" value="PKS_PP"/>
    <property type="match status" value="1"/>
</dbReference>
<reference evidence="12" key="1">
    <citation type="journal article" date="2020" name="Stud. Mycol.">
        <title>101 Dothideomycetes genomes: a test case for predicting lifestyles and emergence of pathogens.</title>
        <authorList>
            <person name="Haridas S."/>
            <person name="Albert R."/>
            <person name="Binder M."/>
            <person name="Bloem J."/>
            <person name="Labutti K."/>
            <person name="Salamov A."/>
            <person name="Andreopoulos B."/>
            <person name="Baker S."/>
            <person name="Barry K."/>
            <person name="Bills G."/>
            <person name="Bluhm B."/>
            <person name="Cannon C."/>
            <person name="Castanera R."/>
            <person name="Culley D."/>
            <person name="Daum C."/>
            <person name="Ezra D."/>
            <person name="Gonzalez J."/>
            <person name="Henrissat B."/>
            <person name="Kuo A."/>
            <person name="Liang C."/>
            <person name="Lipzen A."/>
            <person name="Lutzoni F."/>
            <person name="Magnuson J."/>
            <person name="Mondo S."/>
            <person name="Nolan M."/>
            <person name="Ohm R."/>
            <person name="Pangilinan J."/>
            <person name="Park H.-J."/>
            <person name="Ramirez L."/>
            <person name="Alfaro M."/>
            <person name="Sun H."/>
            <person name="Tritt A."/>
            <person name="Yoshinaga Y."/>
            <person name="Zwiers L.-H."/>
            <person name="Turgeon B."/>
            <person name="Goodwin S."/>
            <person name="Spatafora J."/>
            <person name="Crous P."/>
            <person name="Grigoriev I."/>
        </authorList>
    </citation>
    <scope>NUCLEOTIDE SEQUENCE</scope>
    <source>
        <strain evidence="12">CBS 175.79</strain>
    </source>
</reference>
<dbReference type="Pfam" id="PF23114">
    <property type="entry name" value="NAD-bd_HRPKS_sdrA"/>
    <property type="match status" value="1"/>
</dbReference>
<dbReference type="PANTHER" id="PTHR43775">
    <property type="entry name" value="FATTY ACID SYNTHASE"/>
    <property type="match status" value="1"/>
</dbReference>
<dbReference type="InterPro" id="IPR016036">
    <property type="entry name" value="Malonyl_transacylase_ACP-bd"/>
</dbReference>
<dbReference type="Gene3D" id="3.40.50.720">
    <property type="entry name" value="NAD(P)-binding Rossmann-like Domain"/>
    <property type="match status" value="2"/>
</dbReference>
<dbReference type="CDD" id="cd05195">
    <property type="entry name" value="enoyl_red"/>
    <property type="match status" value="1"/>
</dbReference>
<dbReference type="InterPro" id="IPR036291">
    <property type="entry name" value="NAD(P)-bd_dom_sf"/>
</dbReference>
<dbReference type="GO" id="GO:1901336">
    <property type="term" value="P:lactone biosynthetic process"/>
    <property type="evidence" value="ECO:0007669"/>
    <property type="project" value="UniProtKB-ARBA"/>
</dbReference>
<dbReference type="InterPro" id="IPR020841">
    <property type="entry name" value="PKS_Beta-ketoAc_synthase_dom"/>
</dbReference>
<dbReference type="Proteomes" id="UP000799778">
    <property type="component" value="Unassembled WGS sequence"/>
</dbReference>
<keyword evidence="1" id="KW-0596">Phosphopantetheine</keyword>
<dbReference type="PROSITE" id="PS50075">
    <property type="entry name" value="CARRIER"/>
    <property type="match status" value="1"/>
</dbReference>
<dbReference type="InterPro" id="IPR029063">
    <property type="entry name" value="SAM-dependent_MTases_sf"/>
</dbReference>
<dbReference type="Gene3D" id="3.40.366.10">
    <property type="entry name" value="Malonyl-Coenzyme A Acyl Carrier Protein, domain 2"/>
    <property type="match status" value="1"/>
</dbReference>
<dbReference type="SUPFAM" id="SSF55048">
    <property type="entry name" value="Probable ACP-binding domain of malonyl-CoA ACP transacylase"/>
    <property type="match status" value="1"/>
</dbReference>
<dbReference type="InterPro" id="IPR020807">
    <property type="entry name" value="PKS_DH"/>
</dbReference>
<evidence type="ECO:0000256" key="1">
    <source>
        <dbReference type="ARBA" id="ARBA00022450"/>
    </source>
</evidence>
<evidence type="ECO:0000256" key="8">
    <source>
        <dbReference type="PROSITE-ProRule" id="PRU01363"/>
    </source>
</evidence>
<dbReference type="GO" id="GO:0004315">
    <property type="term" value="F:3-oxoacyl-[acyl-carrier-protein] synthase activity"/>
    <property type="evidence" value="ECO:0007669"/>
    <property type="project" value="InterPro"/>
</dbReference>
<dbReference type="Pfam" id="PF08240">
    <property type="entry name" value="ADH_N"/>
    <property type="match status" value="1"/>
</dbReference>
<dbReference type="SMART" id="SM00826">
    <property type="entry name" value="PKS_DH"/>
    <property type="match status" value="1"/>
</dbReference>
<dbReference type="SUPFAM" id="SSF47336">
    <property type="entry name" value="ACP-like"/>
    <property type="match status" value="1"/>
</dbReference>
<dbReference type="SUPFAM" id="SSF50129">
    <property type="entry name" value="GroES-like"/>
    <property type="match status" value="1"/>
</dbReference>
<dbReference type="InterPro" id="IPR056501">
    <property type="entry name" value="NAD-bd_HRPKS_sdrA"/>
</dbReference>
<dbReference type="InterPro" id="IPR016039">
    <property type="entry name" value="Thiolase-like"/>
</dbReference>
<dbReference type="SMART" id="SM00829">
    <property type="entry name" value="PKS_ER"/>
    <property type="match status" value="1"/>
</dbReference>
<dbReference type="SMART" id="SM00827">
    <property type="entry name" value="PKS_AT"/>
    <property type="match status" value="1"/>
</dbReference>
<dbReference type="InterPro" id="IPR042104">
    <property type="entry name" value="PKS_dehydratase_sf"/>
</dbReference>
<dbReference type="InterPro" id="IPR020843">
    <property type="entry name" value="ER"/>
</dbReference>
<dbReference type="Pfam" id="PF00109">
    <property type="entry name" value="ketoacyl-synt"/>
    <property type="match status" value="1"/>
</dbReference>
<dbReference type="InterPro" id="IPR016035">
    <property type="entry name" value="Acyl_Trfase/lysoPLipase"/>
</dbReference>
<feature type="active site" description="Proton donor; for dehydratase activity" evidence="8">
    <location>
        <position position="1157"/>
    </location>
</feature>
<protein>
    <submittedName>
        <fullName evidence="12">Polyketide synthase</fullName>
    </submittedName>
</protein>
<dbReference type="Gene3D" id="3.90.180.10">
    <property type="entry name" value="Medium-chain alcohol dehydrogenases, catalytic domain"/>
    <property type="match status" value="1"/>
</dbReference>
<dbReference type="Gene3D" id="3.10.129.110">
    <property type="entry name" value="Polyketide synthase dehydratase"/>
    <property type="match status" value="1"/>
</dbReference>
<dbReference type="InterPro" id="IPR049551">
    <property type="entry name" value="PKS_DH_C"/>
</dbReference>
<dbReference type="GO" id="GO:0016491">
    <property type="term" value="F:oxidoreductase activity"/>
    <property type="evidence" value="ECO:0007669"/>
    <property type="project" value="UniProtKB-KW"/>
</dbReference>
<dbReference type="InterPro" id="IPR050091">
    <property type="entry name" value="PKS_NRPS_Biosynth_Enz"/>
</dbReference>
<dbReference type="GO" id="GO:0031177">
    <property type="term" value="F:phosphopantetheine binding"/>
    <property type="evidence" value="ECO:0007669"/>
    <property type="project" value="InterPro"/>
</dbReference>
<keyword evidence="7" id="KW-0012">Acyltransferase</keyword>
<dbReference type="GO" id="GO:0006633">
    <property type="term" value="P:fatty acid biosynthetic process"/>
    <property type="evidence" value="ECO:0007669"/>
    <property type="project" value="InterPro"/>
</dbReference>
<keyword evidence="5" id="KW-0560">Oxidoreductase</keyword>
<keyword evidence="4" id="KW-0521">NADP</keyword>
<dbReference type="GeneID" id="54282722"/>
<dbReference type="SUPFAM" id="SSF51735">
    <property type="entry name" value="NAD(P)-binding Rossmann-fold domains"/>
    <property type="match status" value="2"/>
</dbReference>
<keyword evidence="3" id="KW-0808">Transferase</keyword>
<dbReference type="Gene3D" id="3.40.47.10">
    <property type="match status" value="1"/>
</dbReference>
<dbReference type="CDD" id="cd02440">
    <property type="entry name" value="AdoMet_MTases"/>
    <property type="match status" value="1"/>
</dbReference>
<keyword evidence="2" id="KW-0597">Phosphoprotein</keyword>
<dbReference type="Pfam" id="PF21089">
    <property type="entry name" value="PKS_DH_N"/>
    <property type="match status" value="1"/>
</dbReference>
<dbReference type="GO" id="GO:0044550">
    <property type="term" value="P:secondary metabolite biosynthetic process"/>
    <property type="evidence" value="ECO:0007669"/>
    <property type="project" value="UniProtKB-ARBA"/>
</dbReference>
<dbReference type="InterPro" id="IPR001227">
    <property type="entry name" value="Ac_transferase_dom_sf"/>
</dbReference>
<evidence type="ECO:0000256" key="6">
    <source>
        <dbReference type="ARBA" id="ARBA00023268"/>
    </source>
</evidence>
<dbReference type="RefSeq" id="XP_033380444.1">
    <property type="nucleotide sequence ID" value="XM_033525325.1"/>
</dbReference>
<dbReference type="OrthoDB" id="329835at2759"/>
<keyword evidence="13" id="KW-1185">Reference proteome</keyword>
<dbReference type="InterPro" id="IPR049552">
    <property type="entry name" value="PKS_DH_N"/>
</dbReference>
<dbReference type="InterPro" id="IPR049900">
    <property type="entry name" value="PKS_mFAS_DH"/>
</dbReference>
<feature type="region of interest" description="C-terminal hotdog fold" evidence="8">
    <location>
        <begin position="1088"/>
        <end position="1246"/>
    </location>
</feature>
<evidence type="ECO:0000256" key="7">
    <source>
        <dbReference type="ARBA" id="ARBA00023315"/>
    </source>
</evidence>
<dbReference type="PROSITE" id="PS52019">
    <property type="entry name" value="PKS_MFAS_DH"/>
    <property type="match status" value="1"/>
</dbReference>
<accession>A0A6A5XFU0</accession>
<feature type="domain" description="Ketosynthase family 3 (KS3)" evidence="10">
    <location>
        <begin position="2"/>
        <end position="428"/>
    </location>
</feature>
<gene>
    <name evidence="12" type="ORF">BU24DRAFT_396920</name>
</gene>
<dbReference type="InterPro" id="IPR013217">
    <property type="entry name" value="Methyltransf_12"/>
</dbReference>
<evidence type="ECO:0000259" key="11">
    <source>
        <dbReference type="PROSITE" id="PS52019"/>
    </source>
</evidence>
<dbReference type="Pfam" id="PF16197">
    <property type="entry name" value="KAsynt_C_assoc"/>
    <property type="match status" value="1"/>
</dbReference>
<dbReference type="InterPro" id="IPR009081">
    <property type="entry name" value="PP-bd_ACP"/>
</dbReference>
<dbReference type="GO" id="GO:0004312">
    <property type="term" value="F:fatty acid synthase activity"/>
    <property type="evidence" value="ECO:0007669"/>
    <property type="project" value="TreeGrafter"/>
</dbReference>
<dbReference type="InterPro" id="IPR036736">
    <property type="entry name" value="ACP-like_sf"/>
</dbReference>
<dbReference type="InterPro" id="IPR011032">
    <property type="entry name" value="GroES-like_sf"/>
</dbReference>
<dbReference type="InterPro" id="IPR057326">
    <property type="entry name" value="KR_dom"/>
</dbReference>
<dbReference type="InterPro" id="IPR014030">
    <property type="entry name" value="Ketoacyl_synth_N"/>
</dbReference>
<dbReference type="Pfam" id="PF00550">
    <property type="entry name" value="PP-binding"/>
    <property type="match status" value="1"/>
</dbReference>
<feature type="domain" description="Carrier" evidence="9">
    <location>
        <begin position="2459"/>
        <end position="2536"/>
    </location>
</feature>
<dbReference type="Pfam" id="PF02801">
    <property type="entry name" value="Ketoacyl-synt_C"/>
    <property type="match status" value="1"/>
</dbReference>